<dbReference type="RefSeq" id="WP_191694136.1">
    <property type="nucleotide sequence ID" value="NZ_JACSQN010000005.1"/>
</dbReference>
<organism evidence="2 3">
    <name type="scientific">Sporosarcina quadrami</name>
    <dbReference type="NCBI Taxonomy" id="2762234"/>
    <lineage>
        <taxon>Bacteria</taxon>
        <taxon>Bacillati</taxon>
        <taxon>Bacillota</taxon>
        <taxon>Bacilli</taxon>
        <taxon>Bacillales</taxon>
        <taxon>Caryophanaceae</taxon>
        <taxon>Sporosarcina</taxon>
    </lineage>
</organism>
<protein>
    <submittedName>
        <fullName evidence="2">Helix-turn-helix transcriptional regulator</fullName>
    </submittedName>
</protein>
<dbReference type="InterPro" id="IPR010982">
    <property type="entry name" value="Lambda_DNA-bd_dom_sf"/>
</dbReference>
<proteinExistence type="predicted"/>
<name>A0ABR8UA87_9BACL</name>
<comment type="caution">
    <text evidence="2">The sequence shown here is derived from an EMBL/GenBank/DDBJ whole genome shotgun (WGS) entry which is preliminary data.</text>
</comment>
<dbReference type="InterPro" id="IPR001387">
    <property type="entry name" value="Cro/C1-type_HTH"/>
</dbReference>
<dbReference type="Proteomes" id="UP000626786">
    <property type="component" value="Unassembled WGS sequence"/>
</dbReference>
<keyword evidence="3" id="KW-1185">Reference proteome</keyword>
<dbReference type="Pfam" id="PF13443">
    <property type="entry name" value="HTH_26"/>
    <property type="match status" value="1"/>
</dbReference>
<evidence type="ECO:0000313" key="2">
    <source>
        <dbReference type="EMBL" id="MBD7984449.1"/>
    </source>
</evidence>
<dbReference type="EMBL" id="JACSQN010000005">
    <property type="protein sequence ID" value="MBD7984449.1"/>
    <property type="molecule type" value="Genomic_DNA"/>
</dbReference>
<gene>
    <name evidence="2" type="ORF">H9649_07650</name>
</gene>
<sequence length="84" mass="9293">MTKAQTDTALLESKMVLKGFKSRKDFAAAIGTTSHTISNLLNGVHNPSHDLMNSIYRVLELTPEEGTAIFFSKDLRVAKVKEEV</sequence>
<evidence type="ECO:0000313" key="3">
    <source>
        <dbReference type="Proteomes" id="UP000626786"/>
    </source>
</evidence>
<reference evidence="2 3" key="1">
    <citation type="submission" date="2020-08" db="EMBL/GenBank/DDBJ databases">
        <title>A Genomic Blueprint of the Chicken Gut Microbiome.</title>
        <authorList>
            <person name="Gilroy R."/>
            <person name="Ravi A."/>
            <person name="Getino M."/>
            <person name="Pursley I."/>
            <person name="Horton D.L."/>
            <person name="Alikhan N.-F."/>
            <person name="Baker D."/>
            <person name="Gharbi K."/>
            <person name="Hall N."/>
            <person name="Watson M."/>
            <person name="Adriaenssens E.M."/>
            <person name="Foster-Nyarko E."/>
            <person name="Jarju S."/>
            <person name="Secka A."/>
            <person name="Antonio M."/>
            <person name="Oren A."/>
            <person name="Chaudhuri R."/>
            <person name="La Ragione R.M."/>
            <person name="Hildebrand F."/>
            <person name="Pallen M.J."/>
        </authorList>
    </citation>
    <scope>NUCLEOTIDE SEQUENCE [LARGE SCALE GENOMIC DNA]</scope>
    <source>
        <strain evidence="2 3">Sa2YVA2</strain>
    </source>
</reference>
<dbReference type="Gene3D" id="1.10.260.40">
    <property type="entry name" value="lambda repressor-like DNA-binding domains"/>
    <property type="match status" value="1"/>
</dbReference>
<evidence type="ECO:0000259" key="1">
    <source>
        <dbReference type="PROSITE" id="PS50943"/>
    </source>
</evidence>
<dbReference type="CDD" id="cd00093">
    <property type="entry name" value="HTH_XRE"/>
    <property type="match status" value="1"/>
</dbReference>
<accession>A0ABR8UA87</accession>
<feature type="domain" description="HTH cro/C1-type" evidence="1">
    <location>
        <begin position="22"/>
        <end position="66"/>
    </location>
</feature>
<dbReference type="PROSITE" id="PS50943">
    <property type="entry name" value="HTH_CROC1"/>
    <property type="match status" value="1"/>
</dbReference>
<dbReference type="SUPFAM" id="SSF47413">
    <property type="entry name" value="lambda repressor-like DNA-binding domains"/>
    <property type="match status" value="1"/>
</dbReference>